<protein>
    <submittedName>
        <fullName evidence="1">Uncharacterized protein</fullName>
    </submittedName>
</protein>
<gene>
    <name evidence="2" type="ORF">JXQ802_LOCUS21712</name>
    <name evidence="1" type="ORF">PYM288_LOCUS5664</name>
</gene>
<keyword evidence="4" id="KW-1185">Reference proteome</keyword>
<evidence type="ECO:0000313" key="3">
    <source>
        <dbReference type="Proteomes" id="UP000663854"/>
    </source>
</evidence>
<name>A0A813U717_9BILA</name>
<sequence>MCTMQSTLSNSTVRLYDSFAEIRQIYNGPLRFRQIDWDNIKHESIILQTPSASNNITMFFERRIVRINVNMTGKKIFVRKYSEQKLSIPCELIKHDNEYSIVREIETGHYFRIQSDLIEYSSEPQLSPIYEVSFYPVPTNLSLIVTYIVNSLRWNTRYTLQTFSNGQIKFQILADIINLSPLNYYFNLTHLMAGNINLAFGSSKSSSLIATTILLQNNIDYSGIHLFSLINNSLKIEPYSILTLPILLPNINIQVYFTYNLILTIPSPITNSITSIISGKHKFQPLYQLSNSSSFLPTGQLLVYDSTSNVLTGEWHLPTLAELEKYEFELGQDSDIMFVYNRTLTINRTTNSSLITTNVLIQNFKQRKVNIRFKSMCHLSMICLFYDSKARSLGSRLRYDLILEAKSEIAFTFTTVRLS</sequence>
<evidence type="ECO:0000313" key="2">
    <source>
        <dbReference type="EMBL" id="CAF1150663.1"/>
    </source>
</evidence>
<comment type="caution">
    <text evidence="1">The sequence shown here is derived from an EMBL/GenBank/DDBJ whole genome shotgun (WGS) entry which is preliminary data.</text>
</comment>
<dbReference type="PANTHER" id="PTHR38075:SF1">
    <property type="entry name" value="DUF4139 DOMAIN-CONTAINING PROTEIN"/>
    <property type="match status" value="1"/>
</dbReference>
<dbReference type="EMBL" id="CAJNOL010000644">
    <property type="protein sequence ID" value="CAF1150663.1"/>
    <property type="molecule type" value="Genomic_DNA"/>
</dbReference>
<evidence type="ECO:0000313" key="1">
    <source>
        <dbReference type="EMBL" id="CAF0822565.1"/>
    </source>
</evidence>
<evidence type="ECO:0000313" key="4">
    <source>
        <dbReference type="Proteomes" id="UP000663870"/>
    </source>
</evidence>
<reference evidence="1" key="1">
    <citation type="submission" date="2021-02" db="EMBL/GenBank/DDBJ databases">
        <authorList>
            <person name="Nowell W R."/>
        </authorList>
    </citation>
    <scope>NUCLEOTIDE SEQUENCE</scope>
</reference>
<dbReference type="Proteomes" id="UP000663870">
    <property type="component" value="Unassembled WGS sequence"/>
</dbReference>
<dbReference type="EMBL" id="CAJNOH010000059">
    <property type="protein sequence ID" value="CAF0822565.1"/>
    <property type="molecule type" value="Genomic_DNA"/>
</dbReference>
<dbReference type="PANTHER" id="PTHR38075">
    <property type="entry name" value="DUF4139 DOMAIN-CONTAINING PROTEIN"/>
    <property type="match status" value="1"/>
</dbReference>
<organism evidence="1 3">
    <name type="scientific">Rotaria sordida</name>
    <dbReference type="NCBI Taxonomy" id="392033"/>
    <lineage>
        <taxon>Eukaryota</taxon>
        <taxon>Metazoa</taxon>
        <taxon>Spiralia</taxon>
        <taxon>Gnathifera</taxon>
        <taxon>Rotifera</taxon>
        <taxon>Eurotatoria</taxon>
        <taxon>Bdelloidea</taxon>
        <taxon>Philodinida</taxon>
        <taxon>Philodinidae</taxon>
        <taxon>Rotaria</taxon>
    </lineage>
</organism>
<dbReference type="AlphaFoldDB" id="A0A813U717"/>
<dbReference type="Proteomes" id="UP000663854">
    <property type="component" value="Unassembled WGS sequence"/>
</dbReference>
<proteinExistence type="predicted"/>
<accession>A0A813U717</accession>